<protein>
    <recommendedName>
        <fullName evidence="5">Glycosyl transferase family 1 domain-containing protein</fullName>
    </recommendedName>
</protein>
<evidence type="ECO:0000259" key="1">
    <source>
        <dbReference type="Pfam" id="PF00534"/>
    </source>
</evidence>
<accession>A0A1G2IRX0</accession>
<gene>
    <name evidence="3" type="ORF">A3G45_02135</name>
</gene>
<evidence type="ECO:0000313" key="4">
    <source>
        <dbReference type="Proteomes" id="UP000178632"/>
    </source>
</evidence>
<dbReference type="CDD" id="cd03811">
    <property type="entry name" value="GT4_GT28_WabH-like"/>
    <property type="match status" value="1"/>
</dbReference>
<feature type="domain" description="Glycosyltransferase subfamily 4-like N-terminal" evidence="2">
    <location>
        <begin position="14"/>
        <end position="170"/>
    </location>
</feature>
<dbReference type="PANTHER" id="PTHR12526:SF630">
    <property type="entry name" value="GLYCOSYLTRANSFERASE"/>
    <property type="match status" value="1"/>
</dbReference>
<reference evidence="3 4" key="1">
    <citation type="journal article" date="2016" name="Nat. Commun.">
        <title>Thousands of microbial genomes shed light on interconnected biogeochemical processes in an aquifer system.</title>
        <authorList>
            <person name="Anantharaman K."/>
            <person name="Brown C.T."/>
            <person name="Hug L.A."/>
            <person name="Sharon I."/>
            <person name="Castelle C.J."/>
            <person name="Probst A.J."/>
            <person name="Thomas B.C."/>
            <person name="Singh A."/>
            <person name="Wilkins M.J."/>
            <person name="Karaoz U."/>
            <person name="Brodie E.L."/>
            <person name="Williams K.H."/>
            <person name="Hubbard S.S."/>
            <person name="Banfield J.F."/>
        </authorList>
    </citation>
    <scope>NUCLEOTIDE SEQUENCE [LARGE SCALE GENOMIC DNA]</scope>
</reference>
<dbReference type="GO" id="GO:0016757">
    <property type="term" value="F:glycosyltransferase activity"/>
    <property type="evidence" value="ECO:0007669"/>
    <property type="project" value="InterPro"/>
</dbReference>
<dbReference type="Pfam" id="PF00534">
    <property type="entry name" value="Glycos_transf_1"/>
    <property type="match status" value="1"/>
</dbReference>
<dbReference type="EMBL" id="MHPE01000005">
    <property type="protein sequence ID" value="OGZ77535.1"/>
    <property type="molecule type" value="Genomic_DNA"/>
</dbReference>
<feature type="domain" description="Glycosyl transferase family 1" evidence="1">
    <location>
        <begin position="189"/>
        <end position="362"/>
    </location>
</feature>
<dbReference type="Gene3D" id="3.40.50.2000">
    <property type="entry name" value="Glycogen Phosphorylase B"/>
    <property type="match status" value="2"/>
</dbReference>
<dbReference type="PANTHER" id="PTHR12526">
    <property type="entry name" value="GLYCOSYLTRANSFERASE"/>
    <property type="match status" value="1"/>
</dbReference>
<dbReference type="AlphaFoldDB" id="A0A1G2IRX0"/>
<evidence type="ECO:0000259" key="2">
    <source>
        <dbReference type="Pfam" id="PF13439"/>
    </source>
</evidence>
<evidence type="ECO:0008006" key="5">
    <source>
        <dbReference type="Google" id="ProtNLM"/>
    </source>
</evidence>
<sequence>MNKKVIFLIPTLSMGGGERVVSDLSLGLPDSIEKIIVLFKNEVFYPYKGKMISLDMSLSNGFLFKIYYFLKGFFLFKKIVRKENPDYIITFGFPSDLMGILTSPSKTLVGAHSLWSKSHGGIIEKSIIKLLFNKSKKVICVSKTVAEDLTSNFGIKKEKIKIIYNPVNVEKIREQADFPIEPEYGEIFKNPVIITMGRLSIEKNYESLIKSFKEIKNEIKTAKLVILGAGENKEFLEQLIKELGFEDSVYLLGRQDNPFRFLAKAKVFVLASLREGLPCSILEAMACGIPIISTDCKSGPREILAPETDINYQTKDIEYAEFGILTPIDSLPDSEKKLAEAVINVLTDKKLSNNLIEKSKQRAKDFNIKNIIKEWKFLENNATI</sequence>
<dbReference type="Pfam" id="PF13439">
    <property type="entry name" value="Glyco_transf_4"/>
    <property type="match status" value="1"/>
</dbReference>
<dbReference type="SUPFAM" id="SSF53756">
    <property type="entry name" value="UDP-Glycosyltransferase/glycogen phosphorylase"/>
    <property type="match status" value="1"/>
</dbReference>
<dbReference type="InterPro" id="IPR028098">
    <property type="entry name" value="Glyco_trans_4-like_N"/>
</dbReference>
<evidence type="ECO:0000313" key="3">
    <source>
        <dbReference type="EMBL" id="OGZ77535.1"/>
    </source>
</evidence>
<comment type="caution">
    <text evidence="3">The sequence shown here is derived from an EMBL/GenBank/DDBJ whole genome shotgun (WGS) entry which is preliminary data.</text>
</comment>
<dbReference type="Proteomes" id="UP000178632">
    <property type="component" value="Unassembled WGS sequence"/>
</dbReference>
<organism evidence="3 4">
    <name type="scientific">Candidatus Staskawiczbacteria bacterium RIFCSPLOWO2_12_FULL_37_15</name>
    <dbReference type="NCBI Taxonomy" id="1802218"/>
    <lineage>
        <taxon>Bacteria</taxon>
        <taxon>Candidatus Staskawicziibacteriota</taxon>
    </lineage>
</organism>
<name>A0A1G2IRX0_9BACT</name>
<dbReference type="InterPro" id="IPR001296">
    <property type="entry name" value="Glyco_trans_1"/>
</dbReference>
<proteinExistence type="predicted"/>